<dbReference type="EMBL" id="JAAOYM010000001">
    <property type="protein sequence ID" value="NIJ10638.1"/>
    <property type="molecule type" value="Genomic_DNA"/>
</dbReference>
<keyword evidence="2" id="KW-1185">Reference proteome</keyword>
<proteinExistence type="predicted"/>
<protein>
    <submittedName>
        <fullName evidence="1">Uncharacterized protein</fullName>
    </submittedName>
</protein>
<dbReference type="AlphaFoldDB" id="A0A7X5UMA2"/>
<reference evidence="1 2" key="1">
    <citation type="submission" date="2020-03" db="EMBL/GenBank/DDBJ databases">
        <title>Sequencing the genomes of 1000 actinobacteria strains.</title>
        <authorList>
            <person name="Klenk H.-P."/>
        </authorList>
    </citation>
    <scope>NUCLEOTIDE SEQUENCE [LARGE SCALE GENOMIC DNA]</scope>
    <source>
        <strain evidence="1 2">DSM 45685</strain>
    </source>
</reference>
<dbReference type="RefSeq" id="WP_167166892.1">
    <property type="nucleotide sequence ID" value="NZ_JAAOYM010000001.1"/>
</dbReference>
<comment type="caution">
    <text evidence="1">The sequence shown here is derived from an EMBL/GenBank/DDBJ whole genome shotgun (WGS) entry which is preliminary data.</text>
</comment>
<accession>A0A7X5UMA2</accession>
<organism evidence="1 2">
    <name type="scientific">Saccharomonospora amisosensis</name>
    <dbReference type="NCBI Taxonomy" id="1128677"/>
    <lineage>
        <taxon>Bacteria</taxon>
        <taxon>Bacillati</taxon>
        <taxon>Actinomycetota</taxon>
        <taxon>Actinomycetes</taxon>
        <taxon>Pseudonocardiales</taxon>
        <taxon>Pseudonocardiaceae</taxon>
        <taxon>Saccharomonospora</taxon>
    </lineage>
</organism>
<dbReference type="Proteomes" id="UP000545493">
    <property type="component" value="Unassembled WGS sequence"/>
</dbReference>
<sequence>MTTAQWRIVGQGWHAVIGHGRDHDGELYCRTACGWLVWPSVLDARLRDAPQCGACADRYPRPK</sequence>
<evidence type="ECO:0000313" key="2">
    <source>
        <dbReference type="Proteomes" id="UP000545493"/>
    </source>
</evidence>
<gene>
    <name evidence="1" type="ORF">FHU38_000982</name>
</gene>
<name>A0A7X5UMA2_9PSEU</name>
<evidence type="ECO:0000313" key="1">
    <source>
        <dbReference type="EMBL" id="NIJ10638.1"/>
    </source>
</evidence>